<dbReference type="EMBL" id="CP078145">
    <property type="protein sequence ID" value="QXN88744.1"/>
    <property type="molecule type" value="Genomic_DNA"/>
</dbReference>
<accession>A0ABX8RIL3</accession>
<evidence type="ECO:0000313" key="1">
    <source>
        <dbReference type="EMBL" id="QXN88744.1"/>
    </source>
</evidence>
<evidence type="ECO:0000313" key="2">
    <source>
        <dbReference type="Proteomes" id="UP000694257"/>
    </source>
</evidence>
<organism evidence="1 2">
    <name type="scientific">Nocardia iowensis</name>
    <dbReference type="NCBI Taxonomy" id="204891"/>
    <lineage>
        <taxon>Bacteria</taxon>
        <taxon>Bacillati</taxon>
        <taxon>Actinomycetota</taxon>
        <taxon>Actinomycetes</taxon>
        <taxon>Mycobacteriales</taxon>
        <taxon>Nocardiaceae</taxon>
        <taxon>Nocardia</taxon>
    </lineage>
</organism>
<sequence length="73" mass="8576">MADEDTRVTELDRVAATWYVRDGVIHVLRIRSADVDTVLPNIPTLGQCFNLMPRTLWERVRYEYEQTRPRGGR</sequence>
<keyword evidence="2" id="KW-1185">Reference proteome</keyword>
<name>A0ABX8RIL3_NOCIO</name>
<protein>
    <submittedName>
        <fullName evidence="1">Uncharacterized protein</fullName>
    </submittedName>
</protein>
<dbReference type="Proteomes" id="UP000694257">
    <property type="component" value="Chromosome"/>
</dbReference>
<gene>
    <name evidence="1" type="ORF">KV110_24495</name>
</gene>
<dbReference type="RefSeq" id="WP_218469627.1">
    <property type="nucleotide sequence ID" value="NZ_BAABJN010000011.1"/>
</dbReference>
<proteinExistence type="predicted"/>
<reference evidence="1 2" key="1">
    <citation type="submission" date="2021-07" db="EMBL/GenBank/DDBJ databases">
        <title>Whole Genome Sequence of Nocardia Iowensis.</title>
        <authorList>
            <person name="Lamm A."/>
            <person name="Collins-Fairclough A.M."/>
            <person name="Bunk B."/>
            <person name="Sproer C."/>
        </authorList>
    </citation>
    <scope>NUCLEOTIDE SEQUENCE [LARGE SCALE GENOMIC DNA]</scope>
    <source>
        <strain evidence="1 2">NRRL 5646</strain>
    </source>
</reference>